<dbReference type="Gene3D" id="3.10.450.50">
    <property type="match status" value="1"/>
</dbReference>
<evidence type="ECO:0000313" key="5">
    <source>
        <dbReference type="Proteomes" id="UP001141659"/>
    </source>
</evidence>
<comment type="caution">
    <text evidence="4">The sequence shown here is derived from an EMBL/GenBank/DDBJ whole genome shotgun (WGS) entry which is preliminary data.</text>
</comment>
<dbReference type="InterPro" id="IPR032710">
    <property type="entry name" value="NTF2-like_dom_sf"/>
</dbReference>
<dbReference type="PANTHER" id="PTHR33747:SF1">
    <property type="entry name" value="ADENYLATE CYCLASE-ASSOCIATED CAP C-TERMINAL DOMAIN-CONTAINING PROTEIN"/>
    <property type="match status" value="1"/>
</dbReference>
<name>A0AAW5T475_9MYCO</name>
<evidence type="ECO:0000259" key="3">
    <source>
        <dbReference type="Pfam" id="PF17775"/>
    </source>
</evidence>
<dbReference type="Pfam" id="PF17775">
    <property type="entry name" value="YchJ_M-like"/>
    <property type="match status" value="1"/>
</dbReference>
<dbReference type="InterPro" id="IPR004027">
    <property type="entry name" value="SEC_C_motif"/>
</dbReference>
<dbReference type="SUPFAM" id="SSF54427">
    <property type="entry name" value="NTF2-like"/>
    <property type="match status" value="1"/>
</dbReference>
<proteinExistence type="inferred from homology"/>
<dbReference type="HAMAP" id="MF_00612">
    <property type="entry name" value="UPF0225"/>
    <property type="match status" value="1"/>
</dbReference>
<dbReference type="EMBL" id="JACKVC010000016">
    <property type="protein sequence ID" value="MCV7389456.1"/>
    <property type="molecule type" value="Genomic_DNA"/>
</dbReference>
<accession>A0AAW5T475</accession>
<reference evidence="4" key="2">
    <citation type="journal article" date="2022" name="BMC Genomics">
        <title>Comparative genome analysis of mycobacteria focusing on tRNA and non-coding RNA.</title>
        <authorList>
            <person name="Behra P.R.K."/>
            <person name="Pettersson B.M.F."/>
            <person name="Ramesh M."/>
            <person name="Das S."/>
            <person name="Dasgupta S."/>
            <person name="Kirsebom L.A."/>
        </authorList>
    </citation>
    <scope>NUCLEOTIDE SEQUENCE</scope>
    <source>
        <strain evidence="4">DSM 44242</strain>
    </source>
</reference>
<dbReference type="InterPro" id="IPR023006">
    <property type="entry name" value="YchJ-like"/>
</dbReference>
<dbReference type="InterPro" id="IPR048469">
    <property type="entry name" value="YchJ-like_M"/>
</dbReference>
<evidence type="ECO:0000256" key="1">
    <source>
        <dbReference type="ARBA" id="ARBA00010839"/>
    </source>
</evidence>
<comment type="similarity">
    <text evidence="1 2">Belongs to the UPF0225 family.</text>
</comment>
<dbReference type="Pfam" id="PF02810">
    <property type="entry name" value="SEC-C"/>
    <property type="match status" value="1"/>
</dbReference>
<dbReference type="AlphaFoldDB" id="A0AAW5T475"/>
<dbReference type="PANTHER" id="PTHR33747">
    <property type="entry name" value="UPF0225 PROTEIN SCO1677"/>
    <property type="match status" value="1"/>
</dbReference>
<evidence type="ECO:0000313" key="4">
    <source>
        <dbReference type="EMBL" id="MCV7389456.1"/>
    </source>
</evidence>
<feature type="domain" description="YchJ-like middle NTF2-like" evidence="3">
    <location>
        <begin position="70"/>
        <end position="164"/>
    </location>
</feature>
<gene>
    <name evidence="4" type="ORF">H5P34_15470</name>
</gene>
<protein>
    <recommendedName>
        <fullName evidence="2">UPF0225 protein H5P34_15470</fullName>
    </recommendedName>
</protein>
<evidence type="ECO:0000256" key="2">
    <source>
        <dbReference type="HAMAP-Rule" id="MF_00612"/>
    </source>
</evidence>
<reference evidence="4" key="1">
    <citation type="submission" date="2020-07" db="EMBL/GenBank/DDBJ databases">
        <authorList>
            <person name="Pettersson B.M.F."/>
            <person name="Behra P.R.K."/>
            <person name="Ramesh M."/>
            <person name="Das S."/>
            <person name="Dasgupta S."/>
            <person name="Kirsebom L.A."/>
        </authorList>
    </citation>
    <scope>NUCLEOTIDE SEQUENCE</scope>
    <source>
        <strain evidence="4">DSM 44242</strain>
    </source>
</reference>
<dbReference type="Proteomes" id="UP001141659">
    <property type="component" value="Unassembled WGS sequence"/>
</dbReference>
<sequence length="168" mass="19278">MLRFGPLTSSKQGLSGRAVTLVRYRRTRRRRQRLGILERVSSVHLCPCGTGRTYAECCEPLHTGVRRAPTAVALMRSRFSAFAVGDVTYLLSSWHPDTRPADLTLDETITWRRLQIVDTDAGNEDDATGVVEFRAQYVHDGSRHILHERSRFERVNGQWRYLDGELYE</sequence>
<organism evidence="4 5">
    <name type="scientific">Mycolicibacterium porcinum</name>
    <dbReference type="NCBI Taxonomy" id="39693"/>
    <lineage>
        <taxon>Bacteria</taxon>
        <taxon>Bacillati</taxon>
        <taxon>Actinomycetota</taxon>
        <taxon>Actinomycetes</taxon>
        <taxon>Mycobacteriales</taxon>
        <taxon>Mycobacteriaceae</taxon>
        <taxon>Mycolicibacterium</taxon>
    </lineage>
</organism>